<evidence type="ECO:0000313" key="2">
    <source>
        <dbReference type="Proteomes" id="UP000005237"/>
    </source>
</evidence>
<protein>
    <submittedName>
        <fullName evidence="1">Uncharacterized protein</fullName>
    </submittedName>
</protein>
<dbReference type="EnsemblMetazoa" id="CJA33060.1">
    <property type="protein sequence ID" value="CJA33060.1"/>
    <property type="gene ID" value="WBGene00208907"/>
</dbReference>
<accession>A0A8R1EFL2</accession>
<dbReference type="Proteomes" id="UP000005237">
    <property type="component" value="Unassembled WGS sequence"/>
</dbReference>
<organism evidence="1 2">
    <name type="scientific">Caenorhabditis japonica</name>
    <dbReference type="NCBI Taxonomy" id="281687"/>
    <lineage>
        <taxon>Eukaryota</taxon>
        <taxon>Metazoa</taxon>
        <taxon>Ecdysozoa</taxon>
        <taxon>Nematoda</taxon>
        <taxon>Chromadorea</taxon>
        <taxon>Rhabditida</taxon>
        <taxon>Rhabditina</taxon>
        <taxon>Rhabditomorpha</taxon>
        <taxon>Rhabditoidea</taxon>
        <taxon>Rhabditidae</taxon>
        <taxon>Peloderinae</taxon>
        <taxon>Caenorhabditis</taxon>
    </lineage>
</organism>
<name>A0A8R1EFL2_CAEJA</name>
<keyword evidence="2" id="KW-1185">Reference proteome</keyword>
<sequence length="112" mass="12647">MFPTAAHSSKPHRQRNLIVSAVIIINSPSHPTPVPCPTLGHQPYSGRIEALKSLQYALNIRNRTSGLLVSVDTFLKSFFPKPSILTVNWICFGFDWIRYHITHCSDYLILAD</sequence>
<proteinExistence type="predicted"/>
<reference evidence="1" key="2">
    <citation type="submission" date="2022-06" db="UniProtKB">
        <authorList>
            <consortium name="EnsemblMetazoa"/>
        </authorList>
    </citation>
    <scope>IDENTIFICATION</scope>
    <source>
        <strain evidence="1">DF5081</strain>
    </source>
</reference>
<evidence type="ECO:0000313" key="1">
    <source>
        <dbReference type="EnsemblMetazoa" id="CJA33060.1"/>
    </source>
</evidence>
<dbReference type="AlphaFoldDB" id="A0A8R1EFL2"/>
<reference evidence="2" key="1">
    <citation type="submission" date="2010-08" db="EMBL/GenBank/DDBJ databases">
        <authorList>
            <consortium name="Caenorhabditis japonica Sequencing Consortium"/>
            <person name="Wilson R.K."/>
        </authorList>
    </citation>
    <scope>NUCLEOTIDE SEQUENCE [LARGE SCALE GENOMIC DNA]</scope>
    <source>
        <strain evidence="2">DF5081</strain>
    </source>
</reference>